<evidence type="ECO:0000313" key="1">
    <source>
        <dbReference type="Proteomes" id="UP000515154"/>
    </source>
</evidence>
<dbReference type="KEGG" id="osn:118761112"/>
<proteinExistence type="predicted"/>
<dbReference type="AlphaFoldDB" id="A0A7E6EGI4"/>
<protein>
    <submittedName>
        <fullName evidence="2">Uncharacterized protein LOC118761112</fullName>
    </submittedName>
</protein>
<dbReference type="RefSeq" id="XP_036354676.1">
    <property type="nucleotide sequence ID" value="XM_036498783.1"/>
</dbReference>
<organism evidence="1 2">
    <name type="scientific">Octopus sinensis</name>
    <name type="common">East Asian common octopus</name>
    <dbReference type="NCBI Taxonomy" id="2607531"/>
    <lineage>
        <taxon>Eukaryota</taxon>
        <taxon>Metazoa</taxon>
        <taxon>Spiralia</taxon>
        <taxon>Lophotrochozoa</taxon>
        <taxon>Mollusca</taxon>
        <taxon>Cephalopoda</taxon>
        <taxon>Coleoidea</taxon>
        <taxon>Octopodiformes</taxon>
        <taxon>Octopoda</taxon>
        <taxon>Incirrata</taxon>
        <taxon>Octopodidae</taxon>
        <taxon>Octopus</taxon>
    </lineage>
</organism>
<keyword evidence="1" id="KW-1185">Reference proteome</keyword>
<name>A0A7E6EGI4_9MOLL</name>
<gene>
    <name evidence="2" type="primary">LOC118761112</name>
</gene>
<sequence length="101" mass="11650">MIKLKELEQEIRETVKESGNVCSGDEAGRGDISDMGFQAVHLLKKRKQWLKKTARKWVGFNSICRRNVQTILELTRIFNLIAQNDKESVQFVHFCLISGQL</sequence>
<dbReference type="Proteomes" id="UP000515154">
    <property type="component" value="Unplaced"/>
</dbReference>
<accession>A0A7E6EGI4</accession>
<reference evidence="2" key="1">
    <citation type="submission" date="2025-08" db="UniProtKB">
        <authorList>
            <consortium name="RefSeq"/>
        </authorList>
    </citation>
    <scope>IDENTIFICATION</scope>
</reference>
<evidence type="ECO:0000313" key="2">
    <source>
        <dbReference type="RefSeq" id="XP_036354676.1"/>
    </source>
</evidence>